<sequence length="56" mass="6347">MMQTHRVPAYFEGNLVGCAQFETKTGRYIGLQMLCKDCKKKKLCQHAKKEKGAAVQ</sequence>
<protein>
    <submittedName>
        <fullName evidence="1">Uncharacterized protein</fullName>
    </submittedName>
</protein>
<gene>
    <name evidence="1" type="ORF">UY48_C0013G0032</name>
</gene>
<evidence type="ECO:0000313" key="2">
    <source>
        <dbReference type="Proteomes" id="UP000034588"/>
    </source>
</evidence>
<evidence type="ECO:0000313" key="1">
    <source>
        <dbReference type="EMBL" id="KKW11751.1"/>
    </source>
</evidence>
<proteinExistence type="predicted"/>
<comment type="caution">
    <text evidence="1">The sequence shown here is derived from an EMBL/GenBank/DDBJ whole genome shotgun (WGS) entry which is preliminary data.</text>
</comment>
<dbReference type="AlphaFoldDB" id="A0A0G1VZ56"/>
<reference evidence="1 2" key="1">
    <citation type="journal article" date="2015" name="Nature">
        <title>rRNA introns, odd ribosomes, and small enigmatic genomes across a large radiation of phyla.</title>
        <authorList>
            <person name="Brown C.T."/>
            <person name="Hug L.A."/>
            <person name="Thomas B.C."/>
            <person name="Sharon I."/>
            <person name="Castelle C.J."/>
            <person name="Singh A."/>
            <person name="Wilkins M.J."/>
            <person name="Williams K.H."/>
            <person name="Banfield J.F."/>
        </authorList>
    </citation>
    <scope>NUCLEOTIDE SEQUENCE [LARGE SCALE GENOMIC DNA]</scope>
</reference>
<organism evidence="1 2">
    <name type="scientific">Candidatus Gottesmanbacteria bacterium GW2011_GWB1_49_7</name>
    <dbReference type="NCBI Taxonomy" id="1618448"/>
    <lineage>
        <taxon>Bacteria</taxon>
        <taxon>Candidatus Gottesmaniibacteriota</taxon>
    </lineage>
</organism>
<dbReference type="EMBL" id="LCQD01000013">
    <property type="protein sequence ID" value="KKW11751.1"/>
    <property type="molecule type" value="Genomic_DNA"/>
</dbReference>
<accession>A0A0G1VZ56</accession>
<dbReference type="Proteomes" id="UP000034588">
    <property type="component" value="Unassembled WGS sequence"/>
</dbReference>
<name>A0A0G1VZ56_9BACT</name>